<dbReference type="AlphaFoldDB" id="A0AA38H8F3"/>
<dbReference type="GeneID" id="77732089"/>
<dbReference type="Proteomes" id="UP001164286">
    <property type="component" value="Unassembled WGS sequence"/>
</dbReference>
<gene>
    <name evidence="2" type="ORF">MKK02DRAFT_44328</name>
</gene>
<comment type="caution">
    <text evidence="2">The sequence shown here is derived from an EMBL/GenBank/DDBJ whole genome shotgun (WGS) entry which is preliminary data.</text>
</comment>
<accession>A0AA38H8F3</accession>
<feature type="compositionally biased region" description="Pro residues" evidence="1">
    <location>
        <begin position="36"/>
        <end position="47"/>
    </location>
</feature>
<organism evidence="2 3">
    <name type="scientific">Dioszegia hungarica</name>
    <dbReference type="NCBI Taxonomy" id="4972"/>
    <lineage>
        <taxon>Eukaryota</taxon>
        <taxon>Fungi</taxon>
        <taxon>Dikarya</taxon>
        <taxon>Basidiomycota</taxon>
        <taxon>Agaricomycotina</taxon>
        <taxon>Tremellomycetes</taxon>
        <taxon>Tremellales</taxon>
        <taxon>Bulleribasidiaceae</taxon>
        <taxon>Dioszegia</taxon>
    </lineage>
</organism>
<evidence type="ECO:0000313" key="2">
    <source>
        <dbReference type="EMBL" id="KAI9635630.1"/>
    </source>
</evidence>
<dbReference type="GO" id="GO:0005739">
    <property type="term" value="C:mitochondrion"/>
    <property type="evidence" value="ECO:0007669"/>
    <property type="project" value="TreeGrafter"/>
</dbReference>
<proteinExistence type="predicted"/>
<dbReference type="RefSeq" id="XP_052945407.1">
    <property type="nucleotide sequence ID" value="XM_053092884.1"/>
</dbReference>
<dbReference type="PANTHER" id="PTHR28002">
    <property type="entry name" value="MIOREX COMPLEX COMPONENT 11"/>
    <property type="match status" value="1"/>
</dbReference>
<evidence type="ECO:0000256" key="1">
    <source>
        <dbReference type="SAM" id="MobiDB-lite"/>
    </source>
</evidence>
<dbReference type="InterPro" id="IPR018811">
    <property type="entry name" value="MRX11"/>
</dbReference>
<feature type="region of interest" description="Disordered" evidence="1">
    <location>
        <begin position="258"/>
        <end position="279"/>
    </location>
</feature>
<keyword evidence="3" id="KW-1185">Reference proteome</keyword>
<reference evidence="2" key="1">
    <citation type="journal article" date="2022" name="G3 (Bethesda)">
        <title>High quality genome of the basidiomycete yeast Dioszegia hungarica PDD-24b-2 isolated from cloud water.</title>
        <authorList>
            <person name="Jarrige D."/>
            <person name="Haridas S."/>
            <person name="Bleykasten-Grosshans C."/>
            <person name="Joly M."/>
            <person name="Nadalig T."/>
            <person name="Sancelme M."/>
            <person name="Vuilleumier S."/>
            <person name="Grigoriev I.V."/>
            <person name="Amato P."/>
            <person name="Bringel F."/>
        </authorList>
    </citation>
    <scope>NUCLEOTIDE SEQUENCE</scope>
    <source>
        <strain evidence="2">PDD-24b-2</strain>
    </source>
</reference>
<feature type="region of interest" description="Disordered" evidence="1">
    <location>
        <begin position="1"/>
        <end position="71"/>
    </location>
</feature>
<dbReference type="EMBL" id="JAKWFO010000005">
    <property type="protein sequence ID" value="KAI9635630.1"/>
    <property type="molecule type" value="Genomic_DNA"/>
</dbReference>
<sequence length="279" mass="28844">MSPLDPAAARSSSTPISLGLHRQLFTTRPNPLAQPSAPPPPAPPPTQPDNITTPPSIDTTTPLLSPHTSPKISSTRLQAYAPRLTAISRRTGVPFASLAGSFLVLHEITAIVPVVILFFIFQALGAGAGIVAWLTSLEEGVEGTVKEMWEEGGAGGQAVKKSRGWKGWVKDWMAEAEEKAERVGKRYGILGYEKVVKPKKGEVAGSAAAGTAGASGGEAVAGAVTAGGAAEKVANAIAAYVVVKVSCLLAQRRYFPSESASPSPSHPLLPASHSTQSAV</sequence>
<name>A0AA38H8F3_9TREE</name>
<dbReference type="PANTHER" id="PTHR28002:SF1">
    <property type="entry name" value="MIOREX COMPLEX COMPONENT 11"/>
    <property type="match status" value="1"/>
</dbReference>
<evidence type="ECO:0000313" key="3">
    <source>
        <dbReference type="Proteomes" id="UP001164286"/>
    </source>
</evidence>
<protein>
    <submittedName>
        <fullName evidence="2">Uncharacterized protein</fullName>
    </submittedName>
</protein>
<dbReference type="Pfam" id="PF10306">
    <property type="entry name" value="FLILHELTA"/>
    <property type="match status" value="1"/>
</dbReference>
<feature type="compositionally biased region" description="Low complexity" evidence="1">
    <location>
        <begin position="48"/>
        <end position="70"/>
    </location>
</feature>